<evidence type="ECO:0000256" key="5">
    <source>
        <dbReference type="ARBA" id="ARBA00022777"/>
    </source>
</evidence>
<protein>
    <recommendedName>
        <fullName evidence="2">histidine kinase</fullName>
        <ecNumber evidence="2">2.7.13.3</ecNumber>
    </recommendedName>
</protein>
<evidence type="ECO:0000259" key="6">
    <source>
        <dbReference type="PROSITE" id="PS50113"/>
    </source>
</evidence>
<dbReference type="PANTHER" id="PTHR43304">
    <property type="entry name" value="PHYTOCHROME-LIKE PROTEIN CPH1"/>
    <property type="match status" value="1"/>
</dbReference>
<comment type="catalytic activity">
    <reaction evidence="1">
        <text>ATP + protein L-histidine = ADP + protein N-phospho-L-histidine.</text>
        <dbReference type="EC" id="2.7.13.3"/>
    </reaction>
</comment>
<dbReference type="InterPro" id="IPR001387">
    <property type="entry name" value="Cro/C1-type_HTH"/>
</dbReference>
<dbReference type="Gene3D" id="3.30.450.20">
    <property type="entry name" value="PAS domain"/>
    <property type="match status" value="2"/>
</dbReference>
<evidence type="ECO:0000256" key="3">
    <source>
        <dbReference type="ARBA" id="ARBA00022553"/>
    </source>
</evidence>
<dbReference type="InterPro" id="IPR013655">
    <property type="entry name" value="PAS_fold_3"/>
</dbReference>
<evidence type="ECO:0000256" key="1">
    <source>
        <dbReference type="ARBA" id="ARBA00000085"/>
    </source>
</evidence>
<dbReference type="AlphaFoldDB" id="A0A2U8WMA5"/>
<dbReference type="EMBL" id="CP029553">
    <property type="protein sequence ID" value="AWN46631.1"/>
    <property type="molecule type" value="Genomic_DNA"/>
</dbReference>
<dbReference type="Gene3D" id="1.10.260.40">
    <property type="entry name" value="lambda repressor-like DNA-binding domains"/>
    <property type="match status" value="1"/>
</dbReference>
<sequence>MNRHVPPFAEPCFGGSFPDRDFLRLIEAHGLTGSWTWTFATDEQAWSPGLYRLLGFEPGAVRADYGLFLSLVHPDDRPLIVANVQVMRDGLFNDHTVRVIRPDGTMRVLACRGTAYVTPEGRPRAVAGVVLDVTDAERLAGLHREEQRRRWALFEQAQAWTHASPCGTPMRIASRELLSLTGLSQQDFHDDWTRILVPEERACVLDRLRGLLAAGRPFVVEQHLALEGGERGRFRGVFVPVRDAAGRIETWASLNSRVDGIRPVPTGPARRSLEQAVEGAHLRAARGLLDWSMADLAAASGLSLSTIRRLEEEGEGQAARSRHAAVTALRRAGIGFVLVEGNALAVARLR</sequence>
<reference evidence="8 9" key="1">
    <citation type="submission" date="2018-05" db="EMBL/GenBank/DDBJ databases">
        <title>Complete Genome Sequence of Methylobacterium sp. 17Sr1-28.</title>
        <authorList>
            <person name="Srinivasan S."/>
        </authorList>
    </citation>
    <scope>NUCLEOTIDE SEQUENCE [LARGE SCALE GENOMIC DNA]</scope>
    <source>
        <strain evidence="8 9">17Sr1-28</strain>
    </source>
</reference>
<evidence type="ECO:0000313" key="9">
    <source>
        <dbReference type="Proteomes" id="UP000245444"/>
    </source>
</evidence>
<dbReference type="InterPro" id="IPR035965">
    <property type="entry name" value="PAS-like_dom_sf"/>
</dbReference>
<dbReference type="PROSITE" id="PS50113">
    <property type="entry name" value="PAC"/>
    <property type="match status" value="1"/>
</dbReference>
<dbReference type="InterPro" id="IPR052162">
    <property type="entry name" value="Sensor_kinase/Photoreceptor"/>
</dbReference>
<dbReference type="Pfam" id="PF08447">
    <property type="entry name" value="PAS_3"/>
    <property type="match status" value="1"/>
</dbReference>
<evidence type="ECO:0000313" key="8">
    <source>
        <dbReference type="EMBL" id="AWN46631.1"/>
    </source>
</evidence>
<dbReference type="RefSeq" id="WP_109958975.1">
    <property type="nucleotide sequence ID" value="NZ_CP029553.1"/>
</dbReference>
<dbReference type="GO" id="GO:0003677">
    <property type="term" value="F:DNA binding"/>
    <property type="evidence" value="ECO:0007669"/>
    <property type="project" value="InterPro"/>
</dbReference>
<dbReference type="Proteomes" id="UP000245444">
    <property type="component" value="Chromosome"/>
</dbReference>
<dbReference type="GO" id="GO:0004673">
    <property type="term" value="F:protein histidine kinase activity"/>
    <property type="evidence" value="ECO:0007669"/>
    <property type="project" value="UniProtKB-EC"/>
</dbReference>
<dbReference type="InterPro" id="IPR000700">
    <property type="entry name" value="PAS-assoc_C"/>
</dbReference>
<feature type="domain" description="PAC" evidence="6">
    <location>
        <begin position="93"/>
        <end position="145"/>
    </location>
</feature>
<dbReference type="CDD" id="cd00093">
    <property type="entry name" value="HTH_XRE"/>
    <property type="match status" value="1"/>
</dbReference>
<name>A0A2U8WMA5_9HYPH</name>
<proteinExistence type="predicted"/>
<keyword evidence="4" id="KW-0808">Transferase</keyword>
<dbReference type="PANTHER" id="PTHR43304:SF1">
    <property type="entry name" value="PAC DOMAIN-CONTAINING PROTEIN"/>
    <property type="match status" value="1"/>
</dbReference>
<dbReference type="CDD" id="cd00130">
    <property type="entry name" value="PAS"/>
    <property type="match status" value="1"/>
</dbReference>
<organism evidence="8 9">
    <name type="scientific">Methylobacterium terrae</name>
    <dbReference type="NCBI Taxonomy" id="2202827"/>
    <lineage>
        <taxon>Bacteria</taxon>
        <taxon>Pseudomonadati</taxon>
        <taxon>Pseudomonadota</taxon>
        <taxon>Alphaproteobacteria</taxon>
        <taxon>Hyphomicrobiales</taxon>
        <taxon>Methylobacteriaceae</taxon>
        <taxon>Methylobacterium</taxon>
    </lineage>
</organism>
<dbReference type="OrthoDB" id="3782725at2"/>
<keyword evidence="9" id="KW-1185">Reference proteome</keyword>
<dbReference type="Gene3D" id="2.10.70.100">
    <property type="match status" value="1"/>
</dbReference>
<dbReference type="InterPro" id="IPR000014">
    <property type="entry name" value="PAS"/>
</dbReference>
<dbReference type="InterPro" id="IPR010982">
    <property type="entry name" value="Lambda_DNA-bd_dom_sf"/>
</dbReference>
<dbReference type="PROSITE" id="PS50943">
    <property type="entry name" value="HTH_CROC1"/>
    <property type="match status" value="1"/>
</dbReference>
<keyword evidence="3" id="KW-0597">Phosphoprotein</keyword>
<gene>
    <name evidence="8" type="ORF">DK419_10150</name>
</gene>
<evidence type="ECO:0000256" key="4">
    <source>
        <dbReference type="ARBA" id="ARBA00022679"/>
    </source>
</evidence>
<accession>A0A2U8WMA5</accession>
<evidence type="ECO:0000259" key="7">
    <source>
        <dbReference type="PROSITE" id="PS50943"/>
    </source>
</evidence>
<dbReference type="KEGG" id="mtea:DK419_10150"/>
<feature type="domain" description="HTH cro/C1-type" evidence="7">
    <location>
        <begin position="282"/>
        <end position="311"/>
    </location>
</feature>
<dbReference type="EC" id="2.7.13.3" evidence="2"/>
<keyword evidence="5 8" id="KW-0418">Kinase</keyword>
<dbReference type="SUPFAM" id="SSF55785">
    <property type="entry name" value="PYP-like sensor domain (PAS domain)"/>
    <property type="match status" value="2"/>
</dbReference>
<evidence type="ECO:0000256" key="2">
    <source>
        <dbReference type="ARBA" id="ARBA00012438"/>
    </source>
</evidence>